<gene>
    <name evidence="2" type="ORF">Pla111_17370</name>
</gene>
<accession>A0A5C5W6X3</accession>
<dbReference type="InterPro" id="IPR018658">
    <property type="entry name" value="DUF2089"/>
</dbReference>
<keyword evidence="3" id="KW-1185">Reference proteome</keyword>
<sequence length="102" mass="11309">MALHPLESLSVEDKEFVLRFVLASGSLKDVAQAYGVSYPTLRTRLDQLIARLNEIAAGRTPDPMAELIASMVDRGQLGTKEAMRLLTTHRQSLAQTKEEQRG</sequence>
<dbReference type="OrthoDB" id="9797643at2"/>
<evidence type="ECO:0000259" key="1">
    <source>
        <dbReference type="Pfam" id="PF09862"/>
    </source>
</evidence>
<comment type="caution">
    <text evidence="2">The sequence shown here is derived from an EMBL/GenBank/DDBJ whole genome shotgun (WGS) entry which is preliminary data.</text>
</comment>
<organism evidence="2 3">
    <name type="scientific">Botrimarina hoheduenensis</name>
    <dbReference type="NCBI Taxonomy" id="2528000"/>
    <lineage>
        <taxon>Bacteria</taxon>
        <taxon>Pseudomonadati</taxon>
        <taxon>Planctomycetota</taxon>
        <taxon>Planctomycetia</taxon>
        <taxon>Pirellulales</taxon>
        <taxon>Lacipirellulaceae</taxon>
        <taxon>Botrimarina</taxon>
    </lineage>
</organism>
<dbReference type="Pfam" id="PF09862">
    <property type="entry name" value="DUF2089"/>
    <property type="match status" value="1"/>
</dbReference>
<dbReference type="RefSeq" id="WP_146573315.1">
    <property type="nucleotide sequence ID" value="NZ_SJPH01000003.1"/>
</dbReference>
<dbReference type="EMBL" id="SJPH01000003">
    <property type="protein sequence ID" value="TWT46636.1"/>
    <property type="molecule type" value="Genomic_DNA"/>
</dbReference>
<reference evidence="2 3" key="1">
    <citation type="submission" date="2019-02" db="EMBL/GenBank/DDBJ databases">
        <title>Deep-cultivation of Planctomycetes and their phenomic and genomic characterization uncovers novel biology.</title>
        <authorList>
            <person name="Wiegand S."/>
            <person name="Jogler M."/>
            <person name="Boedeker C."/>
            <person name="Pinto D."/>
            <person name="Vollmers J."/>
            <person name="Rivas-Marin E."/>
            <person name="Kohn T."/>
            <person name="Peeters S.H."/>
            <person name="Heuer A."/>
            <person name="Rast P."/>
            <person name="Oberbeckmann S."/>
            <person name="Bunk B."/>
            <person name="Jeske O."/>
            <person name="Meyerdierks A."/>
            <person name="Storesund J.E."/>
            <person name="Kallscheuer N."/>
            <person name="Luecker S."/>
            <person name="Lage O.M."/>
            <person name="Pohl T."/>
            <person name="Merkel B.J."/>
            <person name="Hornburger P."/>
            <person name="Mueller R.-W."/>
            <person name="Bruemmer F."/>
            <person name="Labrenz M."/>
            <person name="Spormann A.M."/>
            <person name="Op Den Camp H."/>
            <person name="Overmann J."/>
            <person name="Amann R."/>
            <person name="Jetten M.S.M."/>
            <person name="Mascher T."/>
            <person name="Medema M.H."/>
            <person name="Devos D.P."/>
            <person name="Kaster A.-K."/>
            <person name="Ovreas L."/>
            <person name="Rohde M."/>
            <person name="Galperin M.Y."/>
            <person name="Jogler C."/>
        </authorList>
    </citation>
    <scope>NUCLEOTIDE SEQUENCE [LARGE SCALE GENOMIC DNA]</scope>
    <source>
        <strain evidence="2 3">Pla111</strain>
    </source>
</reference>
<feature type="domain" description="DUF2089" evidence="1">
    <location>
        <begin position="9"/>
        <end position="53"/>
    </location>
</feature>
<name>A0A5C5W6X3_9BACT</name>
<proteinExistence type="predicted"/>
<protein>
    <recommendedName>
        <fullName evidence="1">DUF2089 domain-containing protein</fullName>
    </recommendedName>
</protein>
<dbReference type="AlphaFoldDB" id="A0A5C5W6X3"/>
<evidence type="ECO:0000313" key="2">
    <source>
        <dbReference type="EMBL" id="TWT46636.1"/>
    </source>
</evidence>
<evidence type="ECO:0000313" key="3">
    <source>
        <dbReference type="Proteomes" id="UP000318995"/>
    </source>
</evidence>
<dbReference type="Proteomes" id="UP000318995">
    <property type="component" value="Unassembled WGS sequence"/>
</dbReference>